<evidence type="ECO:0000313" key="5">
    <source>
        <dbReference type="EMBL" id="MCX7569502.1"/>
    </source>
</evidence>
<feature type="signal peptide" evidence="3">
    <location>
        <begin position="1"/>
        <end position="25"/>
    </location>
</feature>
<keyword evidence="3" id="KW-0732">Signal</keyword>
<dbReference type="EMBL" id="JAPMLT010000002">
    <property type="protein sequence ID" value="MCX7569502.1"/>
    <property type="molecule type" value="Genomic_DNA"/>
</dbReference>
<feature type="compositionally biased region" description="Acidic residues" evidence="2">
    <location>
        <begin position="76"/>
        <end position="97"/>
    </location>
</feature>
<feature type="region of interest" description="Disordered" evidence="2">
    <location>
        <begin position="20"/>
        <end position="193"/>
    </location>
</feature>
<organism evidence="5 6">
    <name type="scientific">Tumebacillus lacus</name>
    <dbReference type="NCBI Taxonomy" id="2995335"/>
    <lineage>
        <taxon>Bacteria</taxon>
        <taxon>Bacillati</taxon>
        <taxon>Bacillota</taxon>
        <taxon>Bacilli</taxon>
        <taxon>Bacillales</taxon>
        <taxon>Alicyclobacillaceae</taxon>
        <taxon>Tumebacillus</taxon>
    </lineage>
</organism>
<accession>A0ABT3X0H2</accession>
<evidence type="ECO:0000256" key="3">
    <source>
        <dbReference type="SAM" id="SignalP"/>
    </source>
</evidence>
<keyword evidence="6" id="KW-1185">Reference proteome</keyword>
<evidence type="ECO:0000313" key="6">
    <source>
        <dbReference type="Proteomes" id="UP001208017"/>
    </source>
</evidence>
<dbReference type="SUPFAM" id="SSF55383">
    <property type="entry name" value="Copper amine oxidase, domain N"/>
    <property type="match status" value="1"/>
</dbReference>
<feature type="domain" description="Copper amine oxidase-like N-terminal" evidence="4">
    <location>
        <begin position="316"/>
        <end position="419"/>
    </location>
</feature>
<sequence>MTGKRKFLSLLMAVALVTAPTAAMAEGTTTPDTTTQPGDTTTEPGDGTTEPGDGTVEPGDGTTPPAEELICPPKEDGDDEDEDEEDGEDEGEDDTTEPGDGTTEPGDGTTEPGDGTTEPGDGTTEPGDGTTEPGDGTTEPGDGTTTEPGTSTLKASKGHGHGKGKDSKDSKGHGKGDVKKGKPSKSDCWIDKGKHKGWSNKIMNMLKHLEELQDEMEDLQAQLDRLMYWAKTQGSASDVEALNAILEALGAKDEVGEATPEDLIVLAETQDRLNNTDGAVATLEKALVADYTNDKVYAELSKKLAKKGDKSIKVYVKGTKPAFDVKPTIVNNRTVVPVRAIAESLKVDVQFDAATGQITLTDAAGKVVTLTLGNTTATVDGQPITLDVPAQIIGNRTVVPLRALGELFGLNVGWDATSSMATLK</sequence>
<feature type="compositionally biased region" description="Basic and acidic residues" evidence="2">
    <location>
        <begin position="163"/>
        <end position="192"/>
    </location>
</feature>
<dbReference type="Pfam" id="PF07833">
    <property type="entry name" value="Cu_amine_oxidN1"/>
    <property type="match status" value="1"/>
</dbReference>
<comment type="caution">
    <text evidence="5">The sequence shown here is derived from an EMBL/GenBank/DDBJ whole genome shotgun (WGS) entry which is preliminary data.</text>
</comment>
<feature type="compositionally biased region" description="Low complexity" evidence="2">
    <location>
        <begin position="26"/>
        <end position="59"/>
    </location>
</feature>
<name>A0ABT3X0H2_9BACL</name>
<proteinExistence type="predicted"/>
<feature type="coiled-coil region" evidence="1">
    <location>
        <begin position="195"/>
        <end position="229"/>
    </location>
</feature>
<evidence type="ECO:0000259" key="4">
    <source>
        <dbReference type="Pfam" id="PF07833"/>
    </source>
</evidence>
<dbReference type="InterPro" id="IPR036582">
    <property type="entry name" value="Mao_N_sf"/>
</dbReference>
<keyword evidence="1" id="KW-0175">Coiled coil</keyword>
<evidence type="ECO:0000256" key="1">
    <source>
        <dbReference type="SAM" id="Coils"/>
    </source>
</evidence>
<evidence type="ECO:0000256" key="2">
    <source>
        <dbReference type="SAM" id="MobiDB-lite"/>
    </source>
</evidence>
<dbReference type="InterPro" id="IPR012854">
    <property type="entry name" value="Cu_amine_oxidase-like_N"/>
</dbReference>
<gene>
    <name evidence="5" type="ORF">OS242_05970</name>
</gene>
<dbReference type="Proteomes" id="UP001208017">
    <property type="component" value="Unassembled WGS sequence"/>
</dbReference>
<feature type="chain" id="PRO_5046940564" evidence="3">
    <location>
        <begin position="26"/>
        <end position="424"/>
    </location>
</feature>
<reference evidence="5 6" key="1">
    <citation type="submission" date="2022-11" db="EMBL/GenBank/DDBJ databases">
        <title>Study of microbial diversity in lake waters.</title>
        <authorList>
            <person name="Zhang J."/>
        </authorList>
    </citation>
    <scope>NUCLEOTIDE SEQUENCE [LARGE SCALE GENOMIC DNA]</scope>
    <source>
        <strain evidence="5 6">DT12</strain>
    </source>
</reference>
<feature type="compositionally biased region" description="Low complexity" evidence="2">
    <location>
        <begin position="98"/>
        <end position="150"/>
    </location>
</feature>
<protein>
    <submittedName>
        <fullName evidence="5">Stalk domain-containing protein</fullName>
    </submittedName>
</protein>
<dbReference type="RefSeq" id="WP_267150742.1">
    <property type="nucleotide sequence ID" value="NZ_JAPMLT010000002.1"/>
</dbReference>
<dbReference type="Gene3D" id="3.30.457.10">
    <property type="entry name" value="Copper amine oxidase-like, N-terminal domain"/>
    <property type="match status" value="1"/>
</dbReference>